<dbReference type="GO" id="GO:0006952">
    <property type="term" value="P:defense response"/>
    <property type="evidence" value="ECO:0007669"/>
    <property type="project" value="UniProtKB-KW"/>
</dbReference>
<dbReference type="Proteomes" id="UP000290289">
    <property type="component" value="Chromosome 10"/>
</dbReference>
<evidence type="ECO:0000256" key="2">
    <source>
        <dbReference type="ARBA" id="ARBA00022741"/>
    </source>
</evidence>
<evidence type="ECO:0000259" key="5">
    <source>
        <dbReference type="Pfam" id="PF18052"/>
    </source>
</evidence>
<keyword evidence="7" id="KW-1185">Reference proteome</keyword>
<evidence type="ECO:0000313" key="7">
    <source>
        <dbReference type="Proteomes" id="UP000290289"/>
    </source>
</evidence>
<dbReference type="EMBL" id="RDQH01000336">
    <property type="protein sequence ID" value="RXH87956.1"/>
    <property type="molecule type" value="Genomic_DNA"/>
</dbReference>
<evidence type="ECO:0000256" key="4">
    <source>
        <dbReference type="SAM" id="MobiDB-lite"/>
    </source>
</evidence>
<dbReference type="Pfam" id="PF18052">
    <property type="entry name" value="Rx_N"/>
    <property type="match status" value="1"/>
</dbReference>
<protein>
    <recommendedName>
        <fullName evidence="5">Disease resistance N-terminal domain-containing protein</fullName>
    </recommendedName>
</protein>
<evidence type="ECO:0000256" key="3">
    <source>
        <dbReference type="ARBA" id="ARBA00022821"/>
    </source>
</evidence>
<evidence type="ECO:0000256" key="1">
    <source>
        <dbReference type="ARBA" id="ARBA00022737"/>
    </source>
</evidence>
<evidence type="ECO:0000313" key="6">
    <source>
        <dbReference type="EMBL" id="RXH87956.1"/>
    </source>
</evidence>
<sequence length="145" mass="16498">MAQLGNQSRRMDMAEISSFTAKGILAKAASLSNEPFIRSWELEEKLKSLHQTLTKIQDIMREVAEKPQDPRDEEVASWVQKLKDVANDVDDVLEEINYEVLHHKHEIQNHLKRKSHQPWLSLPEVGPPTSKSPANGVTRKLVRAG</sequence>
<reference evidence="6 7" key="1">
    <citation type="submission" date="2018-10" db="EMBL/GenBank/DDBJ databases">
        <title>A high-quality apple genome assembly.</title>
        <authorList>
            <person name="Hu J."/>
        </authorList>
    </citation>
    <scope>NUCLEOTIDE SEQUENCE [LARGE SCALE GENOMIC DNA]</scope>
    <source>
        <strain evidence="7">cv. HFTH1</strain>
        <tissue evidence="6">Young leaf</tissue>
    </source>
</reference>
<feature type="domain" description="Disease resistance N-terminal" evidence="5">
    <location>
        <begin position="24"/>
        <end position="110"/>
    </location>
</feature>
<keyword evidence="1" id="KW-0677">Repeat</keyword>
<accession>A0A498IXX8</accession>
<organism evidence="6 7">
    <name type="scientific">Malus domestica</name>
    <name type="common">Apple</name>
    <name type="synonym">Pyrus malus</name>
    <dbReference type="NCBI Taxonomy" id="3750"/>
    <lineage>
        <taxon>Eukaryota</taxon>
        <taxon>Viridiplantae</taxon>
        <taxon>Streptophyta</taxon>
        <taxon>Embryophyta</taxon>
        <taxon>Tracheophyta</taxon>
        <taxon>Spermatophyta</taxon>
        <taxon>Magnoliopsida</taxon>
        <taxon>eudicotyledons</taxon>
        <taxon>Gunneridae</taxon>
        <taxon>Pentapetalae</taxon>
        <taxon>rosids</taxon>
        <taxon>fabids</taxon>
        <taxon>Rosales</taxon>
        <taxon>Rosaceae</taxon>
        <taxon>Amygdaloideae</taxon>
        <taxon>Maleae</taxon>
        <taxon>Malus</taxon>
    </lineage>
</organism>
<comment type="caution">
    <text evidence="6">The sequence shown here is derived from an EMBL/GenBank/DDBJ whole genome shotgun (WGS) entry which is preliminary data.</text>
</comment>
<dbReference type="AlphaFoldDB" id="A0A498IXX8"/>
<keyword evidence="2" id="KW-0547">Nucleotide-binding</keyword>
<dbReference type="GO" id="GO:0000166">
    <property type="term" value="F:nucleotide binding"/>
    <property type="evidence" value="ECO:0007669"/>
    <property type="project" value="UniProtKB-KW"/>
</dbReference>
<keyword evidence="3" id="KW-0611">Plant defense</keyword>
<feature type="region of interest" description="Disordered" evidence="4">
    <location>
        <begin position="109"/>
        <end position="145"/>
    </location>
</feature>
<dbReference type="InterPro" id="IPR041118">
    <property type="entry name" value="Rx_N"/>
</dbReference>
<dbReference type="Gene3D" id="1.20.5.4130">
    <property type="match status" value="1"/>
</dbReference>
<gene>
    <name evidence="6" type="ORF">DVH24_037601</name>
</gene>
<proteinExistence type="predicted"/>
<name>A0A498IXX8_MALDO</name>